<name>A0A164WQE8_9AGAM</name>
<keyword evidence="2" id="KW-0012">Acyltransferase</keyword>
<sequence>MAYVNNYVAPPATDALAEWEKVKEQVLDPKVAYDLNFCYPVGELENDRVKLTPFVPAIHLKDWFQLSKDHGDLYRFMPFGPFDSEDAVGAWIEQRIHKDPGNVLFIILDKASQKIAGALGVLSTTRERMSTEIGFVMILPEFRRSHVTTNAVGLLFHWLLDDEKDGGLGLNRVQWQAHASNAPSVRAAERLGFRNEGTEKWQRVLVKGKEGREGVKERATFNGVGRDSVVLAICWDEWNDGGRQKVDGMMAYVKHSS</sequence>
<dbReference type="AlphaFoldDB" id="A0A164WQE8"/>
<dbReference type="OrthoDB" id="41238at2759"/>
<evidence type="ECO:0000313" key="3">
    <source>
        <dbReference type="Proteomes" id="UP000076722"/>
    </source>
</evidence>
<keyword evidence="3" id="KW-1185">Reference proteome</keyword>
<feature type="domain" description="N-acetyltransferase" evidence="1">
    <location>
        <begin position="49"/>
        <end position="212"/>
    </location>
</feature>
<dbReference type="Gene3D" id="3.40.630.30">
    <property type="match status" value="1"/>
</dbReference>
<dbReference type="InterPro" id="IPR051908">
    <property type="entry name" value="Ribosomal_N-acetyltransferase"/>
</dbReference>
<protein>
    <submittedName>
        <fullName evidence="2">Acyl-CoA N-acyltransferase</fullName>
    </submittedName>
</protein>
<dbReference type="GO" id="GO:1990189">
    <property type="term" value="F:protein N-terminal-serine acetyltransferase activity"/>
    <property type="evidence" value="ECO:0007669"/>
    <property type="project" value="TreeGrafter"/>
</dbReference>
<organism evidence="2 3">
    <name type="scientific">Sistotremastrum niveocremeum HHB9708</name>
    <dbReference type="NCBI Taxonomy" id="1314777"/>
    <lineage>
        <taxon>Eukaryota</taxon>
        <taxon>Fungi</taxon>
        <taxon>Dikarya</taxon>
        <taxon>Basidiomycota</taxon>
        <taxon>Agaricomycotina</taxon>
        <taxon>Agaricomycetes</taxon>
        <taxon>Sistotremastrales</taxon>
        <taxon>Sistotremastraceae</taxon>
        <taxon>Sertulicium</taxon>
        <taxon>Sertulicium niveocremeum</taxon>
    </lineage>
</organism>
<dbReference type="SUPFAM" id="SSF55729">
    <property type="entry name" value="Acyl-CoA N-acyltransferases (Nat)"/>
    <property type="match status" value="1"/>
</dbReference>
<dbReference type="InterPro" id="IPR016181">
    <property type="entry name" value="Acyl_CoA_acyltransferase"/>
</dbReference>
<dbReference type="PANTHER" id="PTHR43441:SF5">
    <property type="entry name" value="FAMILY ACETYLTRANSFERASE, PUTATIVE-RELATED"/>
    <property type="match status" value="1"/>
</dbReference>
<reference evidence="2 3" key="1">
    <citation type="journal article" date="2016" name="Mol. Biol. Evol.">
        <title>Comparative Genomics of Early-Diverging Mushroom-Forming Fungi Provides Insights into the Origins of Lignocellulose Decay Capabilities.</title>
        <authorList>
            <person name="Nagy L.G."/>
            <person name="Riley R."/>
            <person name="Tritt A."/>
            <person name="Adam C."/>
            <person name="Daum C."/>
            <person name="Floudas D."/>
            <person name="Sun H."/>
            <person name="Yadav J.S."/>
            <person name="Pangilinan J."/>
            <person name="Larsson K.H."/>
            <person name="Matsuura K."/>
            <person name="Barry K."/>
            <person name="Labutti K."/>
            <person name="Kuo R."/>
            <person name="Ohm R.A."/>
            <person name="Bhattacharya S.S."/>
            <person name="Shirouzu T."/>
            <person name="Yoshinaga Y."/>
            <person name="Martin F.M."/>
            <person name="Grigoriev I.V."/>
            <person name="Hibbett D.S."/>
        </authorList>
    </citation>
    <scope>NUCLEOTIDE SEQUENCE [LARGE SCALE GENOMIC DNA]</scope>
    <source>
        <strain evidence="2 3">HHB9708</strain>
    </source>
</reference>
<dbReference type="Pfam" id="PF13302">
    <property type="entry name" value="Acetyltransf_3"/>
    <property type="match status" value="1"/>
</dbReference>
<dbReference type="InterPro" id="IPR000182">
    <property type="entry name" value="GNAT_dom"/>
</dbReference>
<dbReference type="GO" id="GO:0008999">
    <property type="term" value="F:protein-N-terminal-alanine acetyltransferase activity"/>
    <property type="evidence" value="ECO:0007669"/>
    <property type="project" value="TreeGrafter"/>
</dbReference>
<proteinExistence type="predicted"/>
<accession>A0A164WQE8</accession>
<dbReference type="EMBL" id="KV419402">
    <property type="protein sequence ID" value="KZS95258.1"/>
    <property type="molecule type" value="Genomic_DNA"/>
</dbReference>
<dbReference type="PROSITE" id="PS51186">
    <property type="entry name" value="GNAT"/>
    <property type="match status" value="1"/>
</dbReference>
<gene>
    <name evidence="2" type="ORF">SISNIDRAFT_409052</name>
</gene>
<evidence type="ECO:0000259" key="1">
    <source>
        <dbReference type="PROSITE" id="PS51186"/>
    </source>
</evidence>
<keyword evidence="2" id="KW-0808">Transferase</keyword>
<dbReference type="Proteomes" id="UP000076722">
    <property type="component" value="Unassembled WGS sequence"/>
</dbReference>
<dbReference type="PANTHER" id="PTHR43441">
    <property type="entry name" value="RIBOSOMAL-PROTEIN-SERINE ACETYLTRANSFERASE"/>
    <property type="match status" value="1"/>
</dbReference>
<evidence type="ECO:0000313" key="2">
    <source>
        <dbReference type="EMBL" id="KZS95258.1"/>
    </source>
</evidence>